<comment type="subcellular location">
    <subcellularLocation>
        <location evidence="1">Membrane</location>
        <topology evidence="1">Multi-pass membrane protein</topology>
    </subcellularLocation>
</comment>
<dbReference type="NCBIfam" id="TIGR00801">
    <property type="entry name" value="ncs2"/>
    <property type="match status" value="1"/>
</dbReference>
<evidence type="ECO:0000256" key="6">
    <source>
        <dbReference type="ARBA" id="ARBA00023136"/>
    </source>
</evidence>
<reference evidence="8" key="1">
    <citation type="journal article" date="2021" name="PeerJ">
        <title>Extensive microbial diversity within the chicken gut microbiome revealed by metagenomics and culture.</title>
        <authorList>
            <person name="Gilroy R."/>
            <person name="Ravi A."/>
            <person name="Getino M."/>
            <person name="Pursley I."/>
            <person name="Horton D.L."/>
            <person name="Alikhan N.F."/>
            <person name="Baker D."/>
            <person name="Gharbi K."/>
            <person name="Hall N."/>
            <person name="Watson M."/>
            <person name="Adriaenssens E.M."/>
            <person name="Foster-Nyarko E."/>
            <person name="Jarju S."/>
            <person name="Secka A."/>
            <person name="Antonio M."/>
            <person name="Oren A."/>
            <person name="Chaudhuri R.R."/>
            <person name="La Ragione R."/>
            <person name="Hildebrand F."/>
            <person name="Pallen M.J."/>
        </authorList>
    </citation>
    <scope>NUCLEOTIDE SEQUENCE</scope>
    <source>
        <strain evidence="8">CHK185-5351</strain>
    </source>
</reference>
<dbReference type="InterPro" id="IPR006042">
    <property type="entry name" value="Xan_ur_permease"/>
</dbReference>
<proteinExistence type="inferred from homology"/>
<organism evidence="8 9">
    <name type="scientific">Candidatus Fusicatenibacter intestinigallinarum</name>
    <dbReference type="NCBI Taxonomy" id="2838598"/>
    <lineage>
        <taxon>Bacteria</taxon>
        <taxon>Bacillati</taxon>
        <taxon>Bacillota</taxon>
        <taxon>Clostridia</taxon>
        <taxon>Lachnospirales</taxon>
        <taxon>Lachnospiraceae</taxon>
        <taxon>Fusicatenibacter</taxon>
    </lineage>
</organism>
<reference evidence="8" key="2">
    <citation type="submission" date="2021-04" db="EMBL/GenBank/DDBJ databases">
        <authorList>
            <person name="Gilroy R."/>
        </authorList>
    </citation>
    <scope>NUCLEOTIDE SEQUENCE</scope>
    <source>
        <strain evidence="8">CHK185-5351</strain>
    </source>
</reference>
<dbReference type="PANTHER" id="PTHR42810">
    <property type="entry name" value="PURINE PERMEASE C1399.01C-RELATED"/>
    <property type="match status" value="1"/>
</dbReference>
<sequence>MSKSNHSSSGRGHASVFELNGVPSFGQALPLALQHVVAAIVGCVTPAIIVAGVAGVSDRDRVILIQAALIASAISTLLQLFPFVRTRKFQLGASLPVIMGISFAYVPSMQAIAESFDIATILGAQIVGGCVALLVGIFIRKIRVLFPPLVTGTVVFTIGLSLYPTAINYMAGGTSNPEYGSWKNWLAALFTLAVVVGLNHFAKGFLKLASILIGILAGYAFAACLGLVDLSGVSSAGVFQAPLPLHFGVKFEPSACIAIGLLFAINSIQAIGDLSATTVGSMNREPQNKELQGGILMYGITNILCALIGGLPTATYSQNVGIVTTTKVVNRCVLGLAAVIMLIAGFFPKFSALLTTIPQCVLGGATISVFASIAMTGIKLIMRQEMTFRNSSIVGLSVALGMGISQAPASLASFPEWATMIFGRSPVVVATLAAILLNVILPKDAPADKQG</sequence>
<dbReference type="EMBL" id="DWWU01000030">
    <property type="protein sequence ID" value="HJC15538.1"/>
    <property type="molecule type" value="Genomic_DNA"/>
</dbReference>
<feature type="transmembrane region" description="Helical" evidence="7">
    <location>
        <begin position="291"/>
        <end position="316"/>
    </location>
</feature>
<comment type="similarity">
    <text evidence="2">Belongs to the nucleobase:cation symporter-2 (NCS2) (TC 2.A.40) family.</text>
</comment>
<feature type="transmembrane region" description="Helical" evidence="7">
    <location>
        <begin position="208"/>
        <end position="230"/>
    </location>
</feature>
<dbReference type="GO" id="GO:0005886">
    <property type="term" value="C:plasma membrane"/>
    <property type="evidence" value="ECO:0007669"/>
    <property type="project" value="UniProtKB-ARBA"/>
</dbReference>
<feature type="transmembrane region" description="Helical" evidence="7">
    <location>
        <begin position="353"/>
        <end position="381"/>
    </location>
</feature>
<keyword evidence="6 7" id="KW-0472">Membrane</keyword>
<evidence type="ECO:0000256" key="7">
    <source>
        <dbReference type="SAM" id="Phobius"/>
    </source>
</evidence>
<feature type="transmembrane region" description="Helical" evidence="7">
    <location>
        <begin position="118"/>
        <end position="139"/>
    </location>
</feature>
<keyword evidence="5 7" id="KW-1133">Transmembrane helix</keyword>
<evidence type="ECO:0000256" key="4">
    <source>
        <dbReference type="ARBA" id="ARBA00022692"/>
    </source>
</evidence>
<evidence type="ECO:0000313" key="9">
    <source>
        <dbReference type="Proteomes" id="UP000823849"/>
    </source>
</evidence>
<feature type="transmembrane region" description="Helical" evidence="7">
    <location>
        <begin position="184"/>
        <end position="202"/>
    </location>
</feature>
<feature type="transmembrane region" description="Helical" evidence="7">
    <location>
        <begin position="63"/>
        <end position="83"/>
    </location>
</feature>
<dbReference type="InterPro" id="IPR006043">
    <property type="entry name" value="NCS2"/>
</dbReference>
<dbReference type="Proteomes" id="UP000823849">
    <property type="component" value="Unassembled WGS sequence"/>
</dbReference>
<feature type="transmembrane region" description="Helical" evidence="7">
    <location>
        <begin position="421"/>
        <end position="441"/>
    </location>
</feature>
<feature type="transmembrane region" description="Helical" evidence="7">
    <location>
        <begin position="32"/>
        <end position="56"/>
    </location>
</feature>
<evidence type="ECO:0000256" key="3">
    <source>
        <dbReference type="ARBA" id="ARBA00022448"/>
    </source>
</evidence>
<dbReference type="PANTHER" id="PTHR42810:SF2">
    <property type="entry name" value="PURINE PERMEASE C1399.01C-RELATED"/>
    <property type="match status" value="1"/>
</dbReference>
<feature type="transmembrane region" description="Helical" evidence="7">
    <location>
        <begin position="328"/>
        <end position="347"/>
    </location>
</feature>
<gene>
    <name evidence="8" type="ORF">H9705_06895</name>
</gene>
<evidence type="ECO:0000256" key="1">
    <source>
        <dbReference type="ARBA" id="ARBA00004141"/>
    </source>
</evidence>
<feature type="transmembrane region" description="Helical" evidence="7">
    <location>
        <begin position="89"/>
        <end position="106"/>
    </location>
</feature>
<protein>
    <submittedName>
        <fullName evidence="8">Purine permease</fullName>
    </submittedName>
</protein>
<dbReference type="GO" id="GO:0042907">
    <property type="term" value="F:xanthine transmembrane transporter activity"/>
    <property type="evidence" value="ECO:0007669"/>
    <property type="project" value="TreeGrafter"/>
</dbReference>
<name>A0A9D2SNL5_9FIRM</name>
<keyword evidence="4 7" id="KW-0812">Transmembrane</keyword>
<feature type="transmembrane region" description="Helical" evidence="7">
    <location>
        <begin position="145"/>
        <end position="163"/>
    </location>
</feature>
<evidence type="ECO:0000313" key="8">
    <source>
        <dbReference type="EMBL" id="HJC15538.1"/>
    </source>
</evidence>
<keyword evidence="3" id="KW-0813">Transport</keyword>
<dbReference type="AlphaFoldDB" id="A0A9D2SNL5"/>
<comment type="caution">
    <text evidence="8">The sequence shown here is derived from an EMBL/GenBank/DDBJ whole genome shotgun (WGS) entry which is preliminary data.</text>
</comment>
<feature type="transmembrane region" description="Helical" evidence="7">
    <location>
        <begin position="393"/>
        <end position="415"/>
    </location>
</feature>
<accession>A0A9D2SNL5</accession>
<evidence type="ECO:0000256" key="2">
    <source>
        <dbReference type="ARBA" id="ARBA00008821"/>
    </source>
</evidence>
<dbReference type="NCBIfam" id="NF037981">
    <property type="entry name" value="NCS2_1"/>
    <property type="match status" value="1"/>
</dbReference>
<evidence type="ECO:0000256" key="5">
    <source>
        <dbReference type="ARBA" id="ARBA00022989"/>
    </source>
</evidence>
<dbReference type="Pfam" id="PF00860">
    <property type="entry name" value="Xan_ur_permease"/>
    <property type="match status" value="1"/>
</dbReference>